<accession>A0A0A9AA58</accession>
<reference evidence="1" key="1">
    <citation type="submission" date="2014-09" db="EMBL/GenBank/DDBJ databases">
        <authorList>
            <person name="Magalhaes I.L.F."/>
            <person name="Oliveira U."/>
            <person name="Santos F.R."/>
            <person name="Vidigal T.H.D.A."/>
            <person name="Brescovit A.D."/>
            <person name="Santos A.J."/>
        </authorList>
    </citation>
    <scope>NUCLEOTIDE SEQUENCE</scope>
    <source>
        <tissue evidence="1">Shoot tissue taken approximately 20 cm above the soil surface</tissue>
    </source>
</reference>
<proteinExistence type="predicted"/>
<dbReference type="AlphaFoldDB" id="A0A0A9AA58"/>
<protein>
    <submittedName>
        <fullName evidence="1">Uncharacterized protein</fullName>
    </submittedName>
</protein>
<evidence type="ECO:0000313" key="1">
    <source>
        <dbReference type="EMBL" id="JAD48539.1"/>
    </source>
</evidence>
<name>A0A0A9AA58_ARUDO</name>
<organism evidence="1">
    <name type="scientific">Arundo donax</name>
    <name type="common">Giant reed</name>
    <name type="synonym">Donax arundinaceus</name>
    <dbReference type="NCBI Taxonomy" id="35708"/>
    <lineage>
        <taxon>Eukaryota</taxon>
        <taxon>Viridiplantae</taxon>
        <taxon>Streptophyta</taxon>
        <taxon>Embryophyta</taxon>
        <taxon>Tracheophyta</taxon>
        <taxon>Spermatophyta</taxon>
        <taxon>Magnoliopsida</taxon>
        <taxon>Liliopsida</taxon>
        <taxon>Poales</taxon>
        <taxon>Poaceae</taxon>
        <taxon>PACMAD clade</taxon>
        <taxon>Arundinoideae</taxon>
        <taxon>Arundineae</taxon>
        <taxon>Arundo</taxon>
    </lineage>
</organism>
<sequence>MGFGDMHSHSLVHPTLEILFYLFLHVKPIGRAGPSPALISSADGFLWASGLDTDLPEIKPDRVRTDRKMAVYFRLGI</sequence>
<reference evidence="1" key="2">
    <citation type="journal article" date="2015" name="Data Brief">
        <title>Shoot transcriptome of the giant reed, Arundo donax.</title>
        <authorList>
            <person name="Barrero R.A."/>
            <person name="Guerrero F.D."/>
            <person name="Moolhuijzen P."/>
            <person name="Goolsby J.A."/>
            <person name="Tidwell J."/>
            <person name="Bellgard S.E."/>
            <person name="Bellgard M.I."/>
        </authorList>
    </citation>
    <scope>NUCLEOTIDE SEQUENCE</scope>
    <source>
        <tissue evidence="1">Shoot tissue taken approximately 20 cm above the soil surface</tissue>
    </source>
</reference>
<dbReference type="EMBL" id="GBRH01249356">
    <property type="protein sequence ID" value="JAD48539.1"/>
    <property type="molecule type" value="Transcribed_RNA"/>
</dbReference>